<dbReference type="PATRIC" id="fig|1036673.3.peg.4870"/>
<evidence type="ECO:0000313" key="3">
    <source>
        <dbReference type="Proteomes" id="UP000006620"/>
    </source>
</evidence>
<protein>
    <recommendedName>
        <fullName evidence="1">RNA ligase domain-containing protein</fullName>
    </recommendedName>
</protein>
<dbReference type="EMBL" id="CP002869">
    <property type="protein sequence ID" value="AEI43783.1"/>
    <property type="molecule type" value="Genomic_DNA"/>
</dbReference>
<evidence type="ECO:0000259" key="1">
    <source>
        <dbReference type="Pfam" id="PF09414"/>
    </source>
</evidence>
<dbReference type="Proteomes" id="UP000006620">
    <property type="component" value="Chromosome"/>
</dbReference>
<accession>F8FE24</accession>
<dbReference type="AlphaFoldDB" id="F8FE24"/>
<organism evidence="2 3">
    <name type="scientific">Paenibacillus mucilaginosus (strain KNP414)</name>
    <dbReference type="NCBI Taxonomy" id="1036673"/>
    <lineage>
        <taxon>Bacteria</taxon>
        <taxon>Bacillati</taxon>
        <taxon>Bacillota</taxon>
        <taxon>Bacilli</taxon>
        <taxon>Bacillales</taxon>
        <taxon>Paenibacillaceae</taxon>
        <taxon>Paenibacillus</taxon>
    </lineage>
</organism>
<dbReference type="SUPFAM" id="SSF56091">
    <property type="entry name" value="DNA ligase/mRNA capping enzyme, catalytic domain"/>
    <property type="match status" value="1"/>
</dbReference>
<dbReference type="InterPro" id="IPR021122">
    <property type="entry name" value="RNA_ligase_dom_REL/Rnl2"/>
</dbReference>
<dbReference type="Pfam" id="PF09414">
    <property type="entry name" value="RNA_ligase"/>
    <property type="match status" value="1"/>
</dbReference>
<reference evidence="2 3" key="2">
    <citation type="journal article" date="2013" name="Genome Announc.">
        <title>Genome Sequence of Growth-Improving Paenibacillus mucilaginosus Strain KNP414.</title>
        <authorList>
            <person name="Lu J.J."/>
            <person name="Wang J.F."/>
            <person name="Hu X.F."/>
        </authorList>
    </citation>
    <scope>NUCLEOTIDE SEQUENCE [LARGE SCALE GENOMIC DNA]</scope>
    <source>
        <strain evidence="2 3">KNP414</strain>
    </source>
</reference>
<gene>
    <name evidence="2" type="ordered locus">KNP414_05259</name>
</gene>
<sequence>MKLYNQITSFFRNGALLSMDLNKLNSLTKYPSILTYHSLGDRGRLTEVLSESRGFPEAEDVYVYEKVDGENSRILLLRGEEGIDYLIGSREELLFAKGDRIGNPYGNIAAFLRPLADELSTALLSTSLPTGDWALTVIYQESYGGKTKAAKNYTSNKTQGSRVFDVFSLNAGELESLLSLPQEKIAAWREHGQQPFYSEERRMDFVHTLHLAYAPLLARVRGADVPRTLEGTFSFLKPFGQTQVGLDTAGRSEGVIARTADRKLIRKIRFEDYERTFRAQG</sequence>
<feature type="domain" description="RNA ligase" evidence="1">
    <location>
        <begin position="60"/>
        <end position="263"/>
    </location>
</feature>
<evidence type="ECO:0000313" key="2">
    <source>
        <dbReference type="EMBL" id="AEI43783.1"/>
    </source>
</evidence>
<dbReference type="KEGG" id="pms:KNP414_05259"/>
<proteinExistence type="predicted"/>
<name>F8FE24_PAEMK</name>
<dbReference type="HOGENOM" id="CLU_1072964_0_0_9"/>
<reference evidence="3" key="1">
    <citation type="submission" date="2011-06" db="EMBL/GenBank/DDBJ databases">
        <title>Complete genome sequence of Paenibacillus mucilaginosus KNP414.</title>
        <authorList>
            <person name="Wang J."/>
            <person name="Hu S."/>
            <person name="Hu X."/>
            <person name="Zhang B."/>
            <person name="Dong D."/>
            <person name="Zhang S."/>
            <person name="Zhao K."/>
            <person name="Wu D."/>
        </authorList>
    </citation>
    <scope>NUCLEOTIDE SEQUENCE [LARGE SCALE GENOMIC DNA]</scope>
    <source>
        <strain evidence="3">KNP414</strain>
    </source>
</reference>